<protein>
    <submittedName>
        <fullName evidence="1">Uncharacterized protein</fullName>
    </submittedName>
</protein>
<dbReference type="RefSeq" id="WP_193119833.1">
    <property type="nucleotide sequence ID" value="NZ_JADBGI010000001.1"/>
</dbReference>
<name>A0ABR9P018_9ACTN</name>
<dbReference type="EMBL" id="JADBGI010000001">
    <property type="protein sequence ID" value="MBE2997168.1"/>
    <property type="molecule type" value="Genomic_DNA"/>
</dbReference>
<evidence type="ECO:0000313" key="1">
    <source>
        <dbReference type="EMBL" id="MBE2997168.1"/>
    </source>
</evidence>
<reference evidence="1 2" key="1">
    <citation type="submission" date="2020-09" db="EMBL/GenBank/DDBJ databases">
        <title>Diversity and distribution of actinomycetes associated with coral in the coast of Hainan.</title>
        <authorList>
            <person name="Li F."/>
        </authorList>
    </citation>
    <scope>NUCLEOTIDE SEQUENCE [LARGE SCALE GENOMIC DNA]</scope>
    <source>
        <strain evidence="1 2">HNM0947</strain>
    </source>
</reference>
<gene>
    <name evidence="1" type="ORF">IDM40_00415</name>
</gene>
<proteinExistence type="predicted"/>
<sequence>MALLTVDVFALPAGADMPLTNDEQFTVYTHFTAALTTLTGHPRVTVISCDVNPYETGALVQLLTVADSADEVTDAVAERLETAMATDRAFFAGWELAAGNVAVWCSDN</sequence>
<accession>A0ABR9P018</accession>
<dbReference type="Proteomes" id="UP000806528">
    <property type="component" value="Unassembled WGS sequence"/>
</dbReference>
<comment type="caution">
    <text evidence="1">The sequence shown here is derived from an EMBL/GenBank/DDBJ whole genome shotgun (WGS) entry which is preliminary data.</text>
</comment>
<evidence type="ECO:0000313" key="2">
    <source>
        <dbReference type="Proteomes" id="UP000806528"/>
    </source>
</evidence>
<organism evidence="1 2">
    <name type="scientific">Nocardiopsis coralli</name>
    <dbReference type="NCBI Taxonomy" id="2772213"/>
    <lineage>
        <taxon>Bacteria</taxon>
        <taxon>Bacillati</taxon>
        <taxon>Actinomycetota</taxon>
        <taxon>Actinomycetes</taxon>
        <taxon>Streptosporangiales</taxon>
        <taxon>Nocardiopsidaceae</taxon>
        <taxon>Nocardiopsis</taxon>
    </lineage>
</organism>
<keyword evidence="2" id="KW-1185">Reference proteome</keyword>